<dbReference type="InterPro" id="IPR043502">
    <property type="entry name" value="DNA/RNA_pol_sf"/>
</dbReference>
<dbReference type="PANTHER" id="PTHR31635">
    <property type="entry name" value="REVERSE TRANSCRIPTASE DOMAIN-CONTAINING PROTEIN-RELATED"/>
    <property type="match status" value="1"/>
</dbReference>
<comment type="caution">
    <text evidence="3">The sequence shown here is derived from an EMBL/GenBank/DDBJ whole genome shotgun (WGS) entry which is preliminary data.</text>
</comment>
<keyword evidence="4" id="KW-1185">Reference proteome</keyword>
<evidence type="ECO:0000313" key="3">
    <source>
        <dbReference type="EMBL" id="GKU94307.1"/>
    </source>
</evidence>
<dbReference type="PANTHER" id="PTHR31635:SF196">
    <property type="entry name" value="REVERSE TRANSCRIPTASE DOMAIN-CONTAINING PROTEIN-RELATED"/>
    <property type="match status" value="1"/>
</dbReference>
<gene>
    <name evidence="3" type="ORF">SLEP1_g7822</name>
</gene>
<reference evidence="3 4" key="1">
    <citation type="journal article" date="2021" name="Commun. Biol.">
        <title>The genome of Shorea leprosula (Dipterocarpaceae) highlights the ecological relevance of drought in aseasonal tropical rainforests.</title>
        <authorList>
            <person name="Ng K.K.S."/>
            <person name="Kobayashi M.J."/>
            <person name="Fawcett J.A."/>
            <person name="Hatakeyama M."/>
            <person name="Paape T."/>
            <person name="Ng C.H."/>
            <person name="Ang C.C."/>
            <person name="Tnah L.H."/>
            <person name="Lee C.T."/>
            <person name="Nishiyama T."/>
            <person name="Sese J."/>
            <person name="O'Brien M.J."/>
            <person name="Copetti D."/>
            <person name="Mohd Noor M.I."/>
            <person name="Ong R.C."/>
            <person name="Putra M."/>
            <person name="Sireger I.Z."/>
            <person name="Indrioko S."/>
            <person name="Kosugi Y."/>
            <person name="Izuno A."/>
            <person name="Isagi Y."/>
            <person name="Lee S.L."/>
            <person name="Shimizu K.K."/>
        </authorList>
    </citation>
    <scope>NUCLEOTIDE SEQUENCE [LARGE SCALE GENOMIC DNA]</scope>
    <source>
        <strain evidence="3">214</strain>
    </source>
</reference>
<accession>A0AAV5I8X0</accession>
<proteinExistence type="predicted"/>
<dbReference type="AlphaFoldDB" id="A0AAV5I8X0"/>
<sequence>MIIASYVEVVKNGVRNQTEATRMEHLQDKGTERFKRKSEQGQWQGLEVQAEEEELKWLRDCFVGTTKCPKIISTLQDRFLMEGYFSAKIRVSEEAGVDNIFTLKSNFNLINKGASITEEWPDESNGEYCNKDEWKGDWQVIEDENVEENEVQKSSVVTELAPIEPEQAMTMGKGKDGVLNKLLVHDDSFNAIIQNSNILTARKGLEAKAKPTCVVENEAGISKPPNKRTNGKAIKEPRSISEGMSSNGVCPNRKLEERERNRVEASQVHEEEDKKTQPFWEGLASEDEILQSRAERSTWGGDNCSWVMKSAQGRAGGIIFDLPLRGRKFTQFKYDGTVMSRLDRFLVFTGFLIKCSDLIQKGLRRDISDRCPIMLMSSSKDWGPKPFRSLDCWLEHKEFSSFVHEKWNSYNVEGQKWLQEGHANSKFFHGCIGKRRKRNGIDGVMKSNDWIEEVIEVKKFIKEYFELKLQEDEWNRPNLELNDLKQLSSEENNWLTAEFTEEEIRGTVWNYGGSKSLEPDGFNFNFIKSQWPTIKQDIVAFVKDFWANERLVKGSNSSFIVLILKKDSPQSLGDFRPISLVGCLYKIISKVLANRLRKVMLSIISQNQSAFIGRRHIVDGIVIANEVIHEAKKRKRPTLIFKVDFEKAYDSVNWNFLDVIMEKFRFCWKWRRWIKECLYTLVVSVLVNGSPIEELNMKKGL</sequence>
<dbReference type="CDD" id="cd01650">
    <property type="entry name" value="RT_nLTR_like"/>
    <property type="match status" value="1"/>
</dbReference>
<dbReference type="SUPFAM" id="SSF56672">
    <property type="entry name" value="DNA/RNA polymerases"/>
    <property type="match status" value="1"/>
</dbReference>
<protein>
    <recommendedName>
        <fullName evidence="2">Reverse transcriptase domain-containing protein</fullName>
    </recommendedName>
</protein>
<dbReference type="Pfam" id="PF00078">
    <property type="entry name" value="RVT_1"/>
    <property type="match status" value="1"/>
</dbReference>
<organism evidence="3 4">
    <name type="scientific">Rubroshorea leprosula</name>
    <dbReference type="NCBI Taxonomy" id="152421"/>
    <lineage>
        <taxon>Eukaryota</taxon>
        <taxon>Viridiplantae</taxon>
        <taxon>Streptophyta</taxon>
        <taxon>Embryophyta</taxon>
        <taxon>Tracheophyta</taxon>
        <taxon>Spermatophyta</taxon>
        <taxon>Magnoliopsida</taxon>
        <taxon>eudicotyledons</taxon>
        <taxon>Gunneridae</taxon>
        <taxon>Pentapetalae</taxon>
        <taxon>rosids</taxon>
        <taxon>malvids</taxon>
        <taxon>Malvales</taxon>
        <taxon>Dipterocarpaceae</taxon>
        <taxon>Rubroshorea</taxon>
    </lineage>
</organism>
<evidence type="ECO:0000256" key="1">
    <source>
        <dbReference type="SAM" id="MobiDB-lite"/>
    </source>
</evidence>
<name>A0AAV5I8X0_9ROSI</name>
<evidence type="ECO:0000313" key="4">
    <source>
        <dbReference type="Proteomes" id="UP001054252"/>
    </source>
</evidence>
<dbReference type="EMBL" id="BPVZ01000008">
    <property type="protein sequence ID" value="GKU94307.1"/>
    <property type="molecule type" value="Genomic_DNA"/>
</dbReference>
<evidence type="ECO:0000259" key="2">
    <source>
        <dbReference type="Pfam" id="PF00078"/>
    </source>
</evidence>
<feature type="region of interest" description="Disordered" evidence="1">
    <location>
        <begin position="239"/>
        <end position="277"/>
    </location>
</feature>
<dbReference type="InterPro" id="IPR000477">
    <property type="entry name" value="RT_dom"/>
</dbReference>
<feature type="compositionally biased region" description="Basic and acidic residues" evidence="1">
    <location>
        <begin position="253"/>
        <end position="276"/>
    </location>
</feature>
<dbReference type="Proteomes" id="UP001054252">
    <property type="component" value="Unassembled WGS sequence"/>
</dbReference>
<feature type="domain" description="Reverse transcriptase" evidence="2">
    <location>
        <begin position="564"/>
        <end position="699"/>
    </location>
</feature>